<dbReference type="WBParaSite" id="BXY_1641300.1">
    <property type="protein sequence ID" value="BXY_1641300.1"/>
    <property type="gene ID" value="BXY_1641300"/>
</dbReference>
<evidence type="ECO:0000313" key="15">
    <source>
        <dbReference type="EMBL" id="CAD5221294.1"/>
    </source>
</evidence>
<dbReference type="InterPro" id="IPR016858">
    <property type="entry name" value="KMT5A-like"/>
</dbReference>
<dbReference type="EMBL" id="CAJFCV020000003">
    <property type="protein sequence ID" value="CAG9108148.1"/>
    <property type="molecule type" value="Genomic_DNA"/>
</dbReference>
<dbReference type="PROSITE" id="PS50280">
    <property type="entry name" value="SET"/>
    <property type="match status" value="1"/>
</dbReference>
<keyword evidence="6" id="KW-0808">Transferase</keyword>
<evidence type="ECO:0000256" key="11">
    <source>
        <dbReference type="ARBA" id="ARBA00023242"/>
    </source>
</evidence>
<keyword evidence="17" id="KW-1185">Reference proteome</keyword>
<dbReference type="InterPro" id="IPR046341">
    <property type="entry name" value="SET_dom_sf"/>
</dbReference>
<evidence type="ECO:0000256" key="6">
    <source>
        <dbReference type="ARBA" id="ARBA00022679"/>
    </source>
</evidence>
<dbReference type="InterPro" id="IPR047266">
    <property type="entry name" value="KMT5A-like_SET"/>
</dbReference>
<evidence type="ECO:0000256" key="5">
    <source>
        <dbReference type="ARBA" id="ARBA00022603"/>
    </source>
</evidence>
<dbReference type="CDD" id="cd10528">
    <property type="entry name" value="SET_SETD8"/>
    <property type="match status" value="1"/>
</dbReference>
<evidence type="ECO:0000259" key="14">
    <source>
        <dbReference type="PROSITE" id="PS50280"/>
    </source>
</evidence>
<evidence type="ECO:0000313" key="16">
    <source>
        <dbReference type="Proteomes" id="UP000095284"/>
    </source>
</evidence>
<dbReference type="EMBL" id="CAJFDI010000003">
    <property type="protein sequence ID" value="CAD5221294.1"/>
    <property type="molecule type" value="Genomic_DNA"/>
</dbReference>
<evidence type="ECO:0000256" key="9">
    <source>
        <dbReference type="ARBA" id="ARBA00023015"/>
    </source>
</evidence>
<keyword evidence="7" id="KW-0949">S-adenosyl-L-methionine</keyword>
<evidence type="ECO:0000256" key="3">
    <source>
        <dbReference type="ARBA" id="ARBA00012187"/>
    </source>
</evidence>
<dbReference type="InterPro" id="IPR001214">
    <property type="entry name" value="SET_dom"/>
</dbReference>
<dbReference type="GO" id="GO:0006357">
    <property type="term" value="P:regulation of transcription by RNA polymerase II"/>
    <property type="evidence" value="ECO:0007669"/>
    <property type="project" value="TreeGrafter"/>
</dbReference>
<keyword evidence="11" id="KW-0539">Nucleus</keyword>
<keyword evidence="4" id="KW-0158">Chromosome</keyword>
<dbReference type="eggNOG" id="KOG1085">
    <property type="taxonomic scope" value="Eukaryota"/>
</dbReference>
<name>A0A1I7STP3_BURXY</name>
<reference evidence="15" key="2">
    <citation type="submission" date="2020-09" db="EMBL/GenBank/DDBJ databases">
        <authorList>
            <person name="Kikuchi T."/>
        </authorList>
    </citation>
    <scope>NUCLEOTIDE SEQUENCE</scope>
    <source>
        <strain evidence="15">Ka4C1</strain>
    </source>
</reference>
<dbReference type="GO" id="GO:0005634">
    <property type="term" value="C:nucleus"/>
    <property type="evidence" value="ECO:0007669"/>
    <property type="project" value="UniProtKB-SubCell"/>
</dbReference>
<evidence type="ECO:0000256" key="2">
    <source>
        <dbReference type="ARBA" id="ARBA00004286"/>
    </source>
</evidence>
<keyword evidence="8" id="KW-0156">Chromatin regulator</keyword>
<proteinExistence type="predicted"/>
<reference evidence="18" key="1">
    <citation type="submission" date="2016-11" db="UniProtKB">
        <authorList>
            <consortium name="WormBaseParasite"/>
        </authorList>
    </citation>
    <scope>IDENTIFICATION</scope>
</reference>
<gene>
    <name evidence="15" type="ORF">BXYJ_LOCUS6606</name>
</gene>
<accession>A0A1I7STP3</accession>
<dbReference type="OrthoDB" id="5560686at2759"/>
<dbReference type="PANTHER" id="PTHR46167">
    <property type="entry name" value="N-LYSINE METHYLTRANSFERASE KMT5A"/>
    <property type="match status" value="1"/>
</dbReference>
<dbReference type="Gene3D" id="2.170.270.10">
    <property type="entry name" value="SET domain"/>
    <property type="match status" value="1"/>
</dbReference>
<dbReference type="InterPro" id="IPR051760">
    <property type="entry name" value="KMT5A"/>
</dbReference>
<feature type="region of interest" description="Disordered" evidence="13">
    <location>
        <begin position="1"/>
        <end position="20"/>
    </location>
</feature>
<protein>
    <recommendedName>
        <fullName evidence="3">[histone H4]-lysine(20) N-methyltransferase</fullName>
        <ecNumber evidence="3">2.1.1.361</ecNumber>
    </recommendedName>
</protein>
<dbReference type="GO" id="GO:0032259">
    <property type="term" value="P:methylation"/>
    <property type="evidence" value="ECO:0007669"/>
    <property type="project" value="UniProtKB-KW"/>
</dbReference>
<dbReference type="SMR" id="A0A1I7STP3"/>
<dbReference type="GO" id="GO:0140944">
    <property type="term" value="F:histone H4K20 monomethyltransferase activity"/>
    <property type="evidence" value="ECO:0007669"/>
    <property type="project" value="UniProtKB-EC"/>
</dbReference>
<evidence type="ECO:0000313" key="17">
    <source>
        <dbReference type="Proteomes" id="UP000659654"/>
    </source>
</evidence>
<dbReference type="Proteomes" id="UP000582659">
    <property type="component" value="Unassembled WGS sequence"/>
</dbReference>
<organism evidence="16 18">
    <name type="scientific">Bursaphelenchus xylophilus</name>
    <name type="common">Pinewood nematode worm</name>
    <name type="synonym">Aphelenchoides xylophilus</name>
    <dbReference type="NCBI Taxonomy" id="6326"/>
    <lineage>
        <taxon>Eukaryota</taxon>
        <taxon>Metazoa</taxon>
        <taxon>Ecdysozoa</taxon>
        <taxon>Nematoda</taxon>
        <taxon>Chromadorea</taxon>
        <taxon>Rhabditida</taxon>
        <taxon>Tylenchina</taxon>
        <taxon>Tylenchomorpha</taxon>
        <taxon>Aphelenchoidea</taxon>
        <taxon>Aphelenchoididae</taxon>
        <taxon>Bursaphelenchus</taxon>
    </lineage>
</organism>
<sequence>MASNQVLPSNRRTIKKKKEKTNHKITEYFPVRRSTRRTTEQLKSEEKEKIRSLIETGYYEDYLRVYETEEKGRGIRAGRPFKKDEFVVEYRGEMLTAAEGKKREQEYARSTTIGSYMYFFQHRNQRLCVDATAETPYKGRLVNHSFLKPNLKSKVVELDNSIHLCLFAKRDIAIGEELVYDYGERRTHAIAFNPWLKHS</sequence>
<evidence type="ECO:0000256" key="4">
    <source>
        <dbReference type="ARBA" id="ARBA00022454"/>
    </source>
</evidence>
<keyword evidence="9" id="KW-0805">Transcription regulation</keyword>
<dbReference type="Proteomes" id="UP000095284">
    <property type="component" value="Unplaced"/>
</dbReference>
<dbReference type="SMART" id="SM00317">
    <property type="entry name" value="SET"/>
    <property type="match status" value="1"/>
</dbReference>
<evidence type="ECO:0000256" key="1">
    <source>
        <dbReference type="ARBA" id="ARBA00004123"/>
    </source>
</evidence>
<dbReference type="AlphaFoldDB" id="A0A1I7STP3"/>
<dbReference type="GO" id="GO:0043516">
    <property type="term" value="P:regulation of DNA damage response, signal transduction by p53 class mediator"/>
    <property type="evidence" value="ECO:0007669"/>
    <property type="project" value="TreeGrafter"/>
</dbReference>
<dbReference type="Proteomes" id="UP000659654">
    <property type="component" value="Unassembled WGS sequence"/>
</dbReference>
<evidence type="ECO:0000256" key="10">
    <source>
        <dbReference type="ARBA" id="ARBA00023163"/>
    </source>
</evidence>
<keyword evidence="5" id="KW-0489">Methyltransferase</keyword>
<comment type="subcellular location">
    <subcellularLocation>
        <location evidence="2">Chromosome</location>
    </subcellularLocation>
    <subcellularLocation>
        <location evidence="1">Nucleus</location>
    </subcellularLocation>
</comment>
<dbReference type="PROSITE" id="PS51571">
    <property type="entry name" value="SAM_MT43_PR_SET"/>
    <property type="match status" value="1"/>
</dbReference>
<evidence type="ECO:0000256" key="8">
    <source>
        <dbReference type="ARBA" id="ARBA00022853"/>
    </source>
</evidence>
<evidence type="ECO:0000313" key="18">
    <source>
        <dbReference type="WBParaSite" id="BXY_1641300.1"/>
    </source>
</evidence>
<dbReference type="Pfam" id="PF00856">
    <property type="entry name" value="SET"/>
    <property type="match status" value="1"/>
</dbReference>
<evidence type="ECO:0000256" key="7">
    <source>
        <dbReference type="ARBA" id="ARBA00022691"/>
    </source>
</evidence>
<dbReference type="GO" id="GO:0005700">
    <property type="term" value="C:polytene chromosome"/>
    <property type="evidence" value="ECO:0007669"/>
    <property type="project" value="TreeGrafter"/>
</dbReference>
<feature type="domain" description="SET" evidence="14">
    <location>
        <begin position="61"/>
        <end position="183"/>
    </location>
</feature>
<evidence type="ECO:0000256" key="12">
    <source>
        <dbReference type="ARBA" id="ARBA00047784"/>
    </source>
</evidence>
<dbReference type="SUPFAM" id="SSF82199">
    <property type="entry name" value="SET domain"/>
    <property type="match status" value="1"/>
</dbReference>
<dbReference type="EC" id="2.1.1.361" evidence="3"/>
<keyword evidence="10" id="KW-0804">Transcription</keyword>
<comment type="catalytic activity">
    <reaction evidence="12">
        <text>L-lysyl(20)-[histone H4] + S-adenosyl-L-methionine = N(6)-methyl-L-lysyl(20)-[histone H4] + S-adenosyl-L-homocysteine + H(+)</text>
        <dbReference type="Rhea" id="RHEA:60344"/>
        <dbReference type="Rhea" id="RHEA-COMP:15554"/>
        <dbReference type="Rhea" id="RHEA-COMP:15555"/>
        <dbReference type="ChEBI" id="CHEBI:15378"/>
        <dbReference type="ChEBI" id="CHEBI:29969"/>
        <dbReference type="ChEBI" id="CHEBI:57856"/>
        <dbReference type="ChEBI" id="CHEBI:59789"/>
        <dbReference type="ChEBI" id="CHEBI:61929"/>
        <dbReference type="EC" id="2.1.1.361"/>
    </reaction>
</comment>
<evidence type="ECO:0000256" key="13">
    <source>
        <dbReference type="SAM" id="MobiDB-lite"/>
    </source>
</evidence>
<dbReference type="PANTHER" id="PTHR46167:SF1">
    <property type="entry name" value="N-LYSINE METHYLTRANSFERASE KMT5A"/>
    <property type="match status" value="1"/>
</dbReference>